<organism evidence="1">
    <name type="scientific">marine sediment metagenome</name>
    <dbReference type="NCBI Taxonomy" id="412755"/>
    <lineage>
        <taxon>unclassified sequences</taxon>
        <taxon>metagenomes</taxon>
        <taxon>ecological metagenomes</taxon>
    </lineage>
</organism>
<sequence length="55" mass="6046">LDTGHPLKEGDEAPAVTHTFETEAEAKAFIMGVNEASEQTNGWTEGWLEAELEKE</sequence>
<comment type="caution">
    <text evidence="1">The sequence shown here is derived from an EMBL/GenBank/DDBJ whole genome shotgun (WGS) entry which is preliminary data.</text>
</comment>
<proteinExistence type="predicted"/>
<dbReference type="AlphaFoldDB" id="A0A0F8X2G0"/>
<feature type="non-terminal residue" evidence="1">
    <location>
        <position position="1"/>
    </location>
</feature>
<name>A0A0F8X2G0_9ZZZZ</name>
<evidence type="ECO:0000313" key="1">
    <source>
        <dbReference type="EMBL" id="KKK63103.1"/>
    </source>
</evidence>
<gene>
    <name evidence="1" type="ORF">LCGC14_2997710</name>
</gene>
<accession>A0A0F8X2G0</accession>
<protein>
    <submittedName>
        <fullName evidence="1">Uncharacterized protein</fullName>
    </submittedName>
</protein>
<dbReference type="EMBL" id="LAZR01061674">
    <property type="protein sequence ID" value="KKK63103.1"/>
    <property type="molecule type" value="Genomic_DNA"/>
</dbReference>
<reference evidence="1" key="1">
    <citation type="journal article" date="2015" name="Nature">
        <title>Complex archaea that bridge the gap between prokaryotes and eukaryotes.</title>
        <authorList>
            <person name="Spang A."/>
            <person name="Saw J.H."/>
            <person name="Jorgensen S.L."/>
            <person name="Zaremba-Niedzwiedzka K."/>
            <person name="Martijn J."/>
            <person name="Lind A.E."/>
            <person name="van Eijk R."/>
            <person name="Schleper C."/>
            <person name="Guy L."/>
            <person name="Ettema T.J."/>
        </authorList>
    </citation>
    <scope>NUCLEOTIDE SEQUENCE</scope>
</reference>